<sequence>MYMNFILFKVTIERWSKRSNLKVTKRNGETIVDVAYWRIYLQ</sequence>
<evidence type="ECO:0000313" key="2">
    <source>
        <dbReference type="Proteomes" id="UP000504935"/>
    </source>
</evidence>
<evidence type="ECO:0000313" key="1">
    <source>
        <dbReference type="EMBL" id="BAQ94306.1"/>
    </source>
</evidence>
<keyword evidence="2" id="KW-1185">Reference proteome</keyword>
<organism evidence="1 2">
    <name type="scientific">uncultured phage MedDCM-OCT-S46-C10</name>
    <dbReference type="NCBI Taxonomy" id="2741074"/>
    <lineage>
        <taxon>Viruses</taxon>
        <taxon>Duplodnaviria</taxon>
        <taxon>Heunggongvirae</taxon>
        <taxon>Uroviricota</taxon>
        <taxon>Caudoviricetes</taxon>
        <taxon>Autographivirales</taxon>
        <taxon>Foussvirus</taxon>
        <taxon>Foussvirus S46C10</taxon>
    </lineage>
</organism>
<dbReference type="GeneID" id="55412424"/>
<proteinExistence type="predicted"/>
<dbReference type="EMBL" id="AP013545">
    <property type="protein sequence ID" value="BAQ94306.1"/>
    <property type="molecule type" value="Genomic_DNA"/>
</dbReference>
<dbReference type="KEGG" id="vg:55412424"/>
<dbReference type="RefSeq" id="YP_009777848.1">
    <property type="nucleotide sequence ID" value="NC_047705.1"/>
</dbReference>
<name>A0A6S4PIK9_9CAUD</name>
<protein>
    <submittedName>
        <fullName evidence="1">Uncharacterized protein</fullName>
    </submittedName>
</protein>
<reference evidence="1 2" key="1">
    <citation type="journal article" date="2013" name="PLoS Genet.">
        <title>Expanding the Marine Virosphere Using Metagenomics.</title>
        <authorList>
            <person name="Mizuno C.M."/>
            <person name="Rodriguez-Valera F."/>
            <person name="Kimes N.E."/>
            <person name="Ghai R."/>
        </authorList>
    </citation>
    <scope>NUCLEOTIDE SEQUENCE [LARGE SCALE GENOMIC DNA]</scope>
    <source>
        <strain evidence="1">UvMED-CGR-U-MedDCM-OCT-S46-C10</strain>
    </source>
</reference>
<dbReference type="Proteomes" id="UP000504935">
    <property type="component" value="Segment"/>
</dbReference>
<accession>A0A6S4PIK9</accession>